<dbReference type="Proteomes" id="UP000233750">
    <property type="component" value="Unassembled WGS sequence"/>
</dbReference>
<dbReference type="EMBL" id="PJMY01000001">
    <property type="protein sequence ID" value="PKW00105.1"/>
    <property type="molecule type" value="Genomic_DNA"/>
</dbReference>
<accession>A0A2N3X1X7</accession>
<dbReference type="InterPro" id="IPR002347">
    <property type="entry name" value="SDR_fam"/>
</dbReference>
<keyword evidence="2" id="KW-1185">Reference proteome</keyword>
<comment type="caution">
    <text evidence="1">The sequence shown here is derived from an EMBL/GenBank/DDBJ whole genome shotgun (WGS) entry which is preliminary data.</text>
</comment>
<proteinExistence type="predicted"/>
<dbReference type="Gene3D" id="3.40.50.720">
    <property type="entry name" value="NAD(P)-binding Rossmann-like Domain"/>
    <property type="match status" value="1"/>
</dbReference>
<protein>
    <submittedName>
        <fullName evidence="1">Short subunit dehydrogenase</fullName>
    </submittedName>
</protein>
<sequence>MTARTVVITGTSSGFGRIAVDHFAKAGWKVVATVRKTADLETHAELDNQVNDEHSRDGAAVLT</sequence>
<organism evidence="1 2">
    <name type="scientific">Amycolatopsis echigonensis</name>
    <dbReference type="NCBI Taxonomy" id="2576905"/>
    <lineage>
        <taxon>Bacteria</taxon>
        <taxon>Bacillati</taxon>
        <taxon>Actinomycetota</taxon>
        <taxon>Actinomycetes</taxon>
        <taxon>Pseudonocardiales</taxon>
        <taxon>Pseudonocardiaceae</taxon>
        <taxon>Amycolatopsis</taxon>
    </lineage>
</organism>
<dbReference type="AlphaFoldDB" id="A0A2N3X1X7"/>
<dbReference type="SUPFAM" id="SSF51735">
    <property type="entry name" value="NAD(P)-binding Rossmann-fold domains"/>
    <property type="match status" value="1"/>
</dbReference>
<evidence type="ECO:0000313" key="1">
    <source>
        <dbReference type="EMBL" id="PKW00105.1"/>
    </source>
</evidence>
<dbReference type="InterPro" id="IPR036291">
    <property type="entry name" value="NAD(P)-bd_dom_sf"/>
</dbReference>
<dbReference type="Pfam" id="PF00106">
    <property type="entry name" value="adh_short"/>
    <property type="match status" value="1"/>
</dbReference>
<reference evidence="1 2" key="1">
    <citation type="submission" date="2017-12" db="EMBL/GenBank/DDBJ databases">
        <title>Sequencing the genomes of 1000 Actinobacteria strains.</title>
        <authorList>
            <person name="Klenk H.-P."/>
        </authorList>
    </citation>
    <scope>NUCLEOTIDE SEQUENCE [LARGE SCALE GENOMIC DNA]</scope>
    <source>
        <strain evidence="1 2">DSM 45165</strain>
    </source>
</reference>
<evidence type="ECO:0000313" key="2">
    <source>
        <dbReference type="Proteomes" id="UP000233750"/>
    </source>
</evidence>
<dbReference type="RefSeq" id="WP_208637218.1">
    <property type="nucleotide sequence ID" value="NZ_PJMY01000001.1"/>
</dbReference>
<gene>
    <name evidence="1" type="ORF">ATK30_0186</name>
</gene>
<name>A0A2N3X1X7_9PSEU</name>